<name>A0A7W9QDD3_9ACTN</name>
<evidence type="ECO:0000313" key="2">
    <source>
        <dbReference type="EMBL" id="MBB5936937.1"/>
    </source>
</evidence>
<keyword evidence="3" id="KW-1185">Reference proteome</keyword>
<evidence type="ECO:0008006" key="4">
    <source>
        <dbReference type="Google" id="ProtNLM"/>
    </source>
</evidence>
<gene>
    <name evidence="2" type="ORF">FHS42_004014</name>
</gene>
<protein>
    <recommendedName>
        <fullName evidence="4">Lipoprotein</fullName>
    </recommendedName>
</protein>
<comment type="caution">
    <text evidence="2">The sequence shown here is derived from an EMBL/GenBank/DDBJ whole genome shotgun (WGS) entry which is preliminary data.</text>
</comment>
<accession>A0A7W9QDD3</accession>
<feature type="compositionally biased region" description="Low complexity" evidence="1">
    <location>
        <begin position="37"/>
        <end position="58"/>
    </location>
</feature>
<organism evidence="2 3">
    <name type="scientific">Streptomyces zagrosensis</name>
    <dbReference type="NCBI Taxonomy" id="1042984"/>
    <lineage>
        <taxon>Bacteria</taxon>
        <taxon>Bacillati</taxon>
        <taxon>Actinomycetota</taxon>
        <taxon>Actinomycetes</taxon>
        <taxon>Kitasatosporales</taxon>
        <taxon>Streptomycetaceae</taxon>
        <taxon>Streptomyces</taxon>
    </lineage>
</organism>
<sequence>MAIQRADLIPLMTAVLLVVSGCGSNTSDDAASKGSDESTVGTSGPTSEGPSESVSSSPKPALPRAADGVMLSACADGRCEVRVDSSARISVPARLQVASLRVRSIASGRVSISGRYLGQQGGGGCSGTYCSSSSGNGEFTVTMGWQSAARENGLLIEVVAVNEGNAVLRLAPN</sequence>
<dbReference type="Proteomes" id="UP000588098">
    <property type="component" value="Unassembled WGS sequence"/>
</dbReference>
<reference evidence="2 3" key="1">
    <citation type="submission" date="2020-08" db="EMBL/GenBank/DDBJ databases">
        <title>Genomic Encyclopedia of Type Strains, Phase III (KMG-III): the genomes of soil and plant-associated and newly described type strains.</title>
        <authorList>
            <person name="Whitman W."/>
        </authorList>
    </citation>
    <scope>NUCLEOTIDE SEQUENCE [LARGE SCALE GENOMIC DNA]</scope>
    <source>
        <strain evidence="2 3">CECT 8305</strain>
    </source>
</reference>
<evidence type="ECO:0000313" key="3">
    <source>
        <dbReference type="Proteomes" id="UP000588098"/>
    </source>
</evidence>
<evidence type="ECO:0000256" key="1">
    <source>
        <dbReference type="SAM" id="MobiDB-lite"/>
    </source>
</evidence>
<proteinExistence type="predicted"/>
<dbReference type="PROSITE" id="PS51257">
    <property type="entry name" value="PROKAR_LIPOPROTEIN"/>
    <property type="match status" value="1"/>
</dbReference>
<feature type="region of interest" description="Disordered" evidence="1">
    <location>
        <begin position="25"/>
        <end position="64"/>
    </location>
</feature>
<dbReference type="AlphaFoldDB" id="A0A7W9QDD3"/>
<dbReference type="RefSeq" id="WP_184573458.1">
    <property type="nucleotide sequence ID" value="NZ_JACHJL010000009.1"/>
</dbReference>
<dbReference type="EMBL" id="JACHJL010000009">
    <property type="protein sequence ID" value="MBB5936937.1"/>
    <property type="molecule type" value="Genomic_DNA"/>
</dbReference>